<dbReference type="EMBL" id="QTSX02000171">
    <property type="protein sequence ID" value="KAJ9087972.1"/>
    <property type="molecule type" value="Genomic_DNA"/>
</dbReference>
<proteinExistence type="predicted"/>
<reference evidence="1" key="1">
    <citation type="submission" date="2022-04" db="EMBL/GenBank/DDBJ databases">
        <title>Genome of the entomopathogenic fungus Entomophthora muscae.</title>
        <authorList>
            <person name="Elya C."/>
            <person name="Lovett B.R."/>
            <person name="Lee E."/>
            <person name="Macias A.M."/>
            <person name="Hajek A.E."/>
            <person name="De Bivort B.L."/>
            <person name="Kasson M.T."/>
            <person name="De Fine Licht H.H."/>
            <person name="Stajich J.E."/>
        </authorList>
    </citation>
    <scope>NUCLEOTIDE SEQUENCE</scope>
    <source>
        <strain evidence="1">Berkeley</strain>
    </source>
</reference>
<name>A0ACC2UMF7_9FUNG</name>
<keyword evidence="2" id="KW-1185">Reference proteome</keyword>
<sequence length="1377" mass="153441">MDGRYRSSLQERIARATTKPSPKTKRSFDLPTAPTFYPTEDEFADPSSYIASIRPQAEKFGLCKVVPPKSFSPRFNLDVEEFKFQPRKQKLNGLGAATRAELNFISNLLAYLQQTQTEFKPPTLQSQRLNLYRLHQQVGAHGGAAAMTREKWLGVGAELGFKTSQPSFAASIRGIYDKYLKPFNEYTTTSFKSKQKRTKRKYHADIEKPYDSDDCGVCLTSESYETLVLCEICEIGFHPHCLNPKLEAIPECEWFCSSCLRAREVNSSPEPGELCSLLEFSAKADEFKKKYLSELLRQEANPDTTSAGEVANLIEEEYWRLVGDPLNEVQVEDGANLAVPSYGSGFPNSERHPDAEFSRHAWNLNNFPALPSSVFSYLKGSIQGFTVPELFINQCFSTTCWHTKEHYAYSVNFHHWGDTKTWYGVAASHSSAFEVAFRREAYKVFEKQPDILFRRCTTLSPQALTKHKVPVYAIDQHPGEFVITFPRAYHAGVSHGLNFIESINFGPADWLPFGQKYVAHLQAFKRPPVFCHEDLVLRTASATHDRSLACALRESLEGMQDTMEDLHLRSSRITLNRVCQPQANTIPKCSVCKAFCFYISLGCKCQQKSSRVTCLMHCPELCDCILGTRICYQHLPPAELENGIAHLIEVASPGAQWVERYAEFVSGRNYPELGQLEALLAEAHSHYVHLPEEAAQLSKFLETCRNWKSQAGLVITANLTHAPEDLNQLPPPPELLGHIQALNAQSQRLGFQCEEKASLDVLGHWISMFCSAARILLANPNATLSQALLFQGQYSQLGLILDEGERIDQLVKRLEWCEEAKQILEGEPGMVCRVQELRSTVPHPICPRTQELLDKFAAYLLRQAAPEPQMKTTLRITFQAPQEPMDTVEPSPETQSLIDIAQNLLILSESEDPLARPSTTKPAGVLKQAKDVIHMYSVFNRLQTKLNEVEPWILDCLGTLANQNVNFRRTLQARLTIIQKQSFEHSHGQGCHSCTCFSEDSKGISTITCNACGVTYHMDCLRISAAFVGSYVCPICDVTTYRPIRSSRIHVNDLSDLIAKGKLLPFIPSELTLMVDISKSLGKISSQALALAQAPSTTMTSLKDQLRLLEGLIIYLEHETKVLRSRIARLPLPTIPDAATAPSDSHQTFQSPMPASRTLPSAEPPSSGPPPASSYDPFSIASLVGTSPKPTSLTKTHAATTTAQTTRPQTIPILPAQPGGSRNVAIFPRPAPRLSPYSNSSHQYPHISQRPRTAPSRTQMMLSQQHQAHLGANMTDPYYGDAPDKPLTVMHHPGRTTHPVSLDGYQRPRPYSQMSHPPVYTPLNPNPNPGSMHGYSRQSATSTQAPTSSLPPSTTPTIVAHHLQSSSQPAVRPNHRH</sequence>
<comment type="caution">
    <text evidence="1">The sequence shown here is derived from an EMBL/GenBank/DDBJ whole genome shotgun (WGS) entry which is preliminary data.</text>
</comment>
<dbReference type="Proteomes" id="UP001165960">
    <property type="component" value="Unassembled WGS sequence"/>
</dbReference>
<gene>
    <name evidence="1" type="ORF">DSO57_1027749</name>
</gene>
<accession>A0ACC2UMF7</accession>
<evidence type="ECO:0000313" key="2">
    <source>
        <dbReference type="Proteomes" id="UP001165960"/>
    </source>
</evidence>
<protein>
    <submittedName>
        <fullName evidence="1">Uncharacterized protein</fullName>
    </submittedName>
</protein>
<evidence type="ECO:0000313" key="1">
    <source>
        <dbReference type="EMBL" id="KAJ9087972.1"/>
    </source>
</evidence>
<organism evidence="1 2">
    <name type="scientific">Entomophthora muscae</name>
    <dbReference type="NCBI Taxonomy" id="34485"/>
    <lineage>
        <taxon>Eukaryota</taxon>
        <taxon>Fungi</taxon>
        <taxon>Fungi incertae sedis</taxon>
        <taxon>Zoopagomycota</taxon>
        <taxon>Entomophthoromycotina</taxon>
        <taxon>Entomophthoromycetes</taxon>
        <taxon>Entomophthorales</taxon>
        <taxon>Entomophthoraceae</taxon>
        <taxon>Entomophthora</taxon>
    </lineage>
</organism>